<dbReference type="InterPro" id="IPR036388">
    <property type="entry name" value="WH-like_DNA-bd_sf"/>
</dbReference>
<proteinExistence type="predicted"/>
<sequence>MILLNKSELAAKLGVSLSTLSTWLERWPDFPAVRRGANGTEWQFNADAVAAFLRGKRDARAAADAAAYAESAPLLVGAFEDEAAPTSASERLKLAQVRILEDRLARERGFYVVKADMVAVLAEALPVIQRSLQAIPAGLVRRHKLPDPVAADLEALIAAEIHMMTRRLAAAGLMPAAEVDEG</sequence>
<protein>
    <submittedName>
        <fullName evidence="1">Terminase small subunit</fullName>
    </submittedName>
</protein>
<evidence type="ECO:0000313" key="1">
    <source>
        <dbReference type="EMBL" id="NKE48442.1"/>
    </source>
</evidence>
<dbReference type="EMBL" id="JAAVTX010000009">
    <property type="protein sequence ID" value="NKE48442.1"/>
    <property type="molecule type" value="Genomic_DNA"/>
</dbReference>
<dbReference type="RefSeq" id="WP_168054822.1">
    <property type="nucleotide sequence ID" value="NZ_JAATJR010000009.1"/>
</dbReference>
<dbReference type="SUPFAM" id="SSF46955">
    <property type="entry name" value="Putative DNA-binding domain"/>
    <property type="match status" value="1"/>
</dbReference>
<name>A0ABX1F814_9PROT</name>
<dbReference type="Proteomes" id="UP000765160">
    <property type="component" value="Unassembled WGS sequence"/>
</dbReference>
<comment type="caution">
    <text evidence="1">The sequence shown here is derived from an EMBL/GenBank/DDBJ whole genome shotgun (WGS) entry which is preliminary data.</text>
</comment>
<reference evidence="1 2" key="1">
    <citation type="submission" date="2020-03" db="EMBL/GenBank/DDBJ databases">
        <title>Roseomonas selenitidurans sp. nov. isolated from soil.</title>
        <authorList>
            <person name="Liu H."/>
        </authorList>
    </citation>
    <scope>NUCLEOTIDE SEQUENCE [LARGE SCALE GENOMIC DNA]</scope>
    <source>
        <strain evidence="1 2">JCM 15073</strain>
    </source>
</reference>
<gene>
    <name evidence="1" type="ORF">HB662_26960</name>
</gene>
<keyword evidence="2" id="KW-1185">Reference proteome</keyword>
<dbReference type="InterPro" id="IPR009061">
    <property type="entry name" value="DNA-bd_dom_put_sf"/>
</dbReference>
<evidence type="ECO:0000313" key="2">
    <source>
        <dbReference type="Proteomes" id="UP000765160"/>
    </source>
</evidence>
<dbReference type="Gene3D" id="1.10.10.10">
    <property type="entry name" value="Winged helix-like DNA-binding domain superfamily/Winged helix DNA-binding domain"/>
    <property type="match status" value="1"/>
</dbReference>
<accession>A0ABX1F814</accession>
<organism evidence="1 2">
    <name type="scientific">Falsiroseomonas frigidaquae</name>
    <dbReference type="NCBI Taxonomy" id="487318"/>
    <lineage>
        <taxon>Bacteria</taxon>
        <taxon>Pseudomonadati</taxon>
        <taxon>Pseudomonadota</taxon>
        <taxon>Alphaproteobacteria</taxon>
        <taxon>Acetobacterales</taxon>
        <taxon>Roseomonadaceae</taxon>
        <taxon>Falsiroseomonas</taxon>
    </lineage>
</organism>